<reference evidence="4" key="2">
    <citation type="submission" date="2019-09" db="UniProtKB">
        <authorList>
            <consortium name="WormBaseParasite"/>
        </authorList>
    </citation>
    <scope>IDENTIFICATION</scope>
</reference>
<dbReference type="AlphaFoldDB" id="A0A183FLQ2"/>
<evidence type="ECO:0000313" key="3">
    <source>
        <dbReference type="Proteomes" id="UP000050761"/>
    </source>
</evidence>
<evidence type="ECO:0000313" key="2">
    <source>
        <dbReference type="EMBL" id="VDO75437.1"/>
    </source>
</evidence>
<dbReference type="WBParaSite" id="HPBE_0000821801-mRNA-1">
    <property type="protein sequence ID" value="HPBE_0000821801-mRNA-1"/>
    <property type="gene ID" value="HPBE_0000821801"/>
</dbReference>
<accession>A0A3P7YUU5</accession>
<gene>
    <name evidence="2" type="ORF">HPBE_LOCUS8219</name>
</gene>
<protein>
    <submittedName>
        <fullName evidence="4">Secreted protein</fullName>
    </submittedName>
</protein>
<keyword evidence="3" id="KW-1185">Reference proteome</keyword>
<reference evidence="2 3" key="1">
    <citation type="submission" date="2018-11" db="EMBL/GenBank/DDBJ databases">
        <authorList>
            <consortium name="Pathogen Informatics"/>
        </authorList>
    </citation>
    <scope>NUCLEOTIDE SEQUENCE [LARGE SCALE GENOMIC DNA]</scope>
</reference>
<dbReference type="Proteomes" id="UP000050761">
    <property type="component" value="Unassembled WGS sequence"/>
</dbReference>
<proteinExistence type="predicted"/>
<evidence type="ECO:0000313" key="4">
    <source>
        <dbReference type="WBParaSite" id="HPBE_0000821801-mRNA-1"/>
    </source>
</evidence>
<organism evidence="3 4">
    <name type="scientific">Heligmosomoides polygyrus</name>
    <name type="common">Parasitic roundworm</name>
    <dbReference type="NCBI Taxonomy" id="6339"/>
    <lineage>
        <taxon>Eukaryota</taxon>
        <taxon>Metazoa</taxon>
        <taxon>Ecdysozoa</taxon>
        <taxon>Nematoda</taxon>
        <taxon>Chromadorea</taxon>
        <taxon>Rhabditida</taxon>
        <taxon>Rhabditina</taxon>
        <taxon>Rhabditomorpha</taxon>
        <taxon>Strongyloidea</taxon>
        <taxon>Heligmosomidae</taxon>
        <taxon>Heligmosomoides</taxon>
    </lineage>
</organism>
<sequence length="83" mass="9066">MQTAGFIWLCEVLHTDDDTSSSVRAAQPAQLSLCELFQCNPRSEPLSCRSLLGIDQSSPVATSVRPTDRWPPRTLMAPCSSNS</sequence>
<dbReference type="EMBL" id="UZAH01026089">
    <property type="protein sequence ID" value="VDO75437.1"/>
    <property type="molecule type" value="Genomic_DNA"/>
</dbReference>
<name>A0A183FLQ2_HELPZ</name>
<accession>A0A183FLQ2</accession>
<evidence type="ECO:0000256" key="1">
    <source>
        <dbReference type="SAM" id="MobiDB-lite"/>
    </source>
</evidence>
<feature type="region of interest" description="Disordered" evidence="1">
    <location>
        <begin position="60"/>
        <end position="83"/>
    </location>
</feature>